<dbReference type="EMBL" id="JBHUMY010000001">
    <property type="protein sequence ID" value="MFD2659058.1"/>
    <property type="molecule type" value="Genomic_DNA"/>
</dbReference>
<dbReference type="Gene3D" id="3.20.20.80">
    <property type="entry name" value="Glycosidases"/>
    <property type="match status" value="1"/>
</dbReference>
<evidence type="ECO:0000313" key="9">
    <source>
        <dbReference type="EMBL" id="MFD2659058.1"/>
    </source>
</evidence>
<feature type="signal peptide" evidence="5">
    <location>
        <begin position="1"/>
        <end position="29"/>
    </location>
</feature>
<dbReference type="Gene3D" id="2.60.120.260">
    <property type="entry name" value="Galactose-binding domain-like"/>
    <property type="match status" value="1"/>
</dbReference>
<dbReference type="InterPro" id="IPR008979">
    <property type="entry name" value="Galactose-bd-like_sf"/>
</dbReference>
<evidence type="ECO:0000313" key="10">
    <source>
        <dbReference type="Proteomes" id="UP001597493"/>
    </source>
</evidence>
<reference evidence="10" key="1">
    <citation type="journal article" date="2019" name="Int. J. Syst. Evol. Microbiol.">
        <title>The Global Catalogue of Microorganisms (GCM) 10K type strain sequencing project: providing services to taxonomists for standard genome sequencing and annotation.</title>
        <authorList>
            <consortium name="The Broad Institute Genomics Platform"/>
            <consortium name="The Broad Institute Genome Sequencing Center for Infectious Disease"/>
            <person name="Wu L."/>
            <person name="Ma J."/>
        </authorList>
    </citation>
    <scope>NUCLEOTIDE SEQUENCE [LARGE SCALE GENOMIC DNA]</scope>
    <source>
        <strain evidence="10">TISTR 1827</strain>
    </source>
</reference>
<dbReference type="InterPro" id="IPR022790">
    <property type="entry name" value="GH26_dom"/>
</dbReference>
<proteinExistence type="inferred from homology"/>
<accession>A0ABW5QSI3</accession>
<dbReference type="PRINTS" id="PR00739">
    <property type="entry name" value="GLHYDRLASE26"/>
</dbReference>
<dbReference type="SUPFAM" id="SSF49785">
    <property type="entry name" value="Galactose-binding domain-like"/>
    <property type="match status" value="1"/>
</dbReference>
<evidence type="ECO:0000256" key="2">
    <source>
        <dbReference type="ARBA" id="ARBA00022801"/>
    </source>
</evidence>
<evidence type="ECO:0000259" key="8">
    <source>
        <dbReference type="PROSITE" id="PS51764"/>
    </source>
</evidence>
<evidence type="ECO:0000256" key="1">
    <source>
        <dbReference type="ARBA" id="ARBA00007754"/>
    </source>
</evidence>
<gene>
    <name evidence="9" type="ORF">ACFSW5_02130</name>
</gene>
<evidence type="ECO:0000259" key="7">
    <source>
        <dbReference type="PROSITE" id="PS51175"/>
    </source>
</evidence>
<dbReference type="InterPro" id="IPR005084">
    <property type="entry name" value="CBM6"/>
</dbReference>
<dbReference type="InterPro" id="IPR000805">
    <property type="entry name" value="Glyco_hydro_26"/>
</dbReference>
<dbReference type="PROSITE" id="PS50206">
    <property type="entry name" value="RHODANESE_3"/>
    <property type="match status" value="1"/>
</dbReference>
<evidence type="ECO:0000256" key="4">
    <source>
        <dbReference type="PROSITE-ProRule" id="PRU01100"/>
    </source>
</evidence>
<dbReference type="InterPro" id="IPR001763">
    <property type="entry name" value="Rhodanese-like_dom"/>
</dbReference>
<comment type="similarity">
    <text evidence="1 4">Belongs to the glycosyl hydrolase 26 family.</text>
</comment>
<dbReference type="Pfam" id="PF02156">
    <property type="entry name" value="Glyco_hydro_26"/>
    <property type="match status" value="1"/>
</dbReference>
<sequence>MFVSRKRWFSGILASVLFSSLFVSGHALPASATTSGLSGGVSPSSPAVSSKEAIIEAEDGVMSGEVSIGSAGTGYSGTGYANFKSTGSLILTYHAAESGLYDLAIGYSAPYGAKKTSLTVNGQTSEISLPATESYTEVPGGKVMLNAGDNTFQFDPNWGWYNIDYVKLSAAASPAPHQVKNKLANPNATVETKALMSYFVEHYGRNIFSGQQTLEDAEWIKEQTGKYPAILSTDMMDYSPSRVEHGTTSTEVDKAIQWAREGGIVSFVWHWNAPGGLYDIPGKEWWRGFYADSTAFDVQYALDHPDSEDYRLILRDIDAIAVQLKRLQDAHVPVLWRPLHEAEGGWFWWGAKGPEPAKQLYRLMYERLTEYHQLNNLIWVWNSESPDWYPGDDVVDIVSVDIYNPAGHYGPSIAKYDSLVNLVNDKKLVAMPENGPIPDPEQLQAYSAHWLFFSTWAGDFIRDGQHNSLDHIQKVFNSEYVITRDELPENLYTSSKYKAKKGSTPH</sequence>
<keyword evidence="5" id="KW-0732">Signal</keyword>
<dbReference type="PROSITE" id="PS51764">
    <property type="entry name" value="GH26"/>
    <property type="match status" value="1"/>
</dbReference>
<dbReference type="PANTHER" id="PTHR40079:SF4">
    <property type="entry name" value="GH26 DOMAIN-CONTAINING PROTEIN-RELATED"/>
    <property type="match status" value="1"/>
</dbReference>
<dbReference type="InterPro" id="IPR017853">
    <property type="entry name" value="GH"/>
</dbReference>
<feature type="domain" description="CBM6" evidence="7">
    <location>
        <begin position="53"/>
        <end position="169"/>
    </location>
</feature>
<keyword evidence="2 4" id="KW-0378">Hydrolase</keyword>
<name>A0ABW5QSI3_9BACL</name>
<evidence type="ECO:0000256" key="3">
    <source>
        <dbReference type="ARBA" id="ARBA00023295"/>
    </source>
</evidence>
<dbReference type="GO" id="GO:0016787">
    <property type="term" value="F:hydrolase activity"/>
    <property type="evidence" value="ECO:0007669"/>
    <property type="project" value="UniProtKB-KW"/>
</dbReference>
<evidence type="ECO:0000259" key="6">
    <source>
        <dbReference type="PROSITE" id="PS50206"/>
    </source>
</evidence>
<evidence type="ECO:0000256" key="5">
    <source>
        <dbReference type="SAM" id="SignalP"/>
    </source>
</evidence>
<dbReference type="SUPFAM" id="SSF51445">
    <property type="entry name" value="(Trans)glycosidases"/>
    <property type="match status" value="1"/>
</dbReference>
<feature type="active site" description="Proton donor" evidence="4">
    <location>
        <position position="341"/>
    </location>
</feature>
<protein>
    <submittedName>
        <fullName evidence="9">Glycosyl hydrolase</fullName>
    </submittedName>
</protein>
<feature type="domain" description="Rhodanese" evidence="6">
    <location>
        <begin position="343"/>
        <end position="358"/>
    </location>
</feature>
<dbReference type="Pfam" id="PF16990">
    <property type="entry name" value="CBM_35"/>
    <property type="match status" value="1"/>
</dbReference>
<feature type="domain" description="GH26" evidence="8">
    <location>
        <begin position="190"/>
        <end position="485"/>
    </location>
</feature>
<keyword evidence="3 4" id="KW-0326">Glycosidase</keyword>
<dbReference type="PANTHER" id="PTHR40079">
    <property type="entry name" value="MANNAN ENDO-1,4-BETA-MANNOSIDASE E-RELATED"/>
    <property type="match status" value="1"/>
</dbReference>
<feature type="active site" description="Nucleophile" evidence="4">
    <location>
        <position position="433"/>
    </location>
</feature>
<dbReference type="Proteomes" id="UP001597493">
    <property type="component" value="Unassembled WGS sequence"/>
</dbReference>
<comment type="caution">
    <text evidence="9">The sequence shown here is derived from an EMBL/GenBank/DDBJ whole genome shotgun (WGS) entry which is preliminary data.</text>
</comment>
<dbReference type="CDD" id="cd04086">
    <property type="entry name" value="CBM35_mannanase-like"/>
    <property type="match status" value="1"/>
</dbReference>
<organism evidence="9 10">
    <name type="scientific">Paenibacillus thailandensis</name>
    <dbReference type="NCBI Taxonomy" id="393250"/>
    <lineage>
        <taxon>Bacteria</taxon>
        <taxon>Bacillati</taxon>
        <taxon>Bacillota</taxon>
        <taxon>Bacilli</taxon>
        <taxon>Bacillales</taxon>
        <taxon>Paenibacillaceae</taxon>
        <taxon>Paenibacillus</taxon>
    </lineage>
</organism>
<keyword evidence="10" id="KW-1185">Reference proteome</keyword>
<dbReference type="PROSITE" id="PS51175">
    <property type="entry name" value="CBM6"/>
    <property type="match status" value="1"/>
</dbReference>
<dbReference type="RefSeq" id="WP_379269231.1">
    <property type="nucleotide sequence ID" value="NZ_JBHUGT010000031.1"/>
</dbReference>
<feature type="chain" id="PRO_5045300943" evidence="5">
    <location>
        <begin position="30"/>
        <end position="506"/>
    </location>
</feature>